<name>A0A5C8NCC6_9ACTN</name>
<evidence type="ECO:0000313" key="1">
    <source>
        <dbReference type="EMBL" id="TXL56594.1"/>
    </source>
</evidence>
<sequence length="208" mass="22306">MVEKVDDIASEDIRCSYEEFGALFFRAAVTPERIIGAVDGIAGQPIDFGPMGVGPGRIASVTAKGQIGAARATEIPGIPISYKLVVPVDLDFTVNLQVEKERFHAAVEVPLTVTAHATHDLRIIVDVTPPNPDELDLHLEAEGLRATLLKRVANIDGELRRFVAKYVARELEKPHVVATRVIDVGVSIDVAWAGMAPGRPAEDIADAG</sequence>
<evidence type="ECO:0008006" key="3">
    <source>
        <dbReference type="Google" id="ProtNLM"/>
    </source>
</evidence>
<accession>A0A5C8NCC6</accession>
<comment type="caution">
    <text evidence="1">The sequence shown here is derived from an EMBL/GenBank/DDBJ whole genome shotgun (WGS) entry which is preliminary data.</text>
</comment>
<dbReference type="AlphaFoldDB" id="A0A5C8NCC6"/>
<dbReference type="RefSeq" id="WP_147687656.1">
    <property type="nucleotide sequence ID" value="NZ_VDUX01000009.1"/>
</dbReference>
<dbReference type="OrthoDB" id="3747467at2"/>
<dbReference type="Proteomes" id="UP000321571">
    <property type="component" value="Unassembled WGS sequence"/>
</dbReference>
<protein>
    <recommendedName>
        <fullName evidence="3">DUF4403 family protein</fullName>
    </recommendedName>
</protein>
<dbReference type="EMBL" id="VDUX01000009">
    <property type="protein sequence ID" value="TXL56594.1"/>
    <property type="molecule type" value="Genomic_DNA"/>
</dbReference>
<gene>
    <name evidence="1" type="ORF">FHP06_15160</name>
</gene>
<keyword evidence="2" id="KW-1185">Reference proteome</keyword>
<reference evidence="1 2" key="1">
    <citation type="submission" date="2019-06" db="EMBL/GenBank/DDBJ databases">
        <title>Aeromicrobium sp. nov., isolated from a maize field.</title>
        <authorList>
            <person name="Lin S.-Y."/>
            <person name="Tsai C.-F."/>
            <person name="Young C.-C."/>
        </authorList>
    </citation>
    <scope>NUCLEOTIDE SEQUENCE [LARGE SCALE GENOMIC DNA]</scope>
    <source>
        <strain evidence="1 2">CC-CFT486</strain>
    </source>
</reference>
<evidence type="ECO:0000313" key="2">
    <source>
        <dbReference type="Proteomes" id="UP000321571"/>
    </source>
</evidence>
<proteinExistence type="predicted"/>
<organism evidence="1 2">
    <name type="scientific">Aeromicrobium terrae</name>
    <dbReference type="NCBI Taxonomy" id="2498846"/>
    <lineage>
        <taxon>Bacteria</taxon>
        <taxon>Bacillati</taxon>
        <taxon>Actinomycetota</taxon>
        <taxon>Actinomycetes</taxon>
        <taxon>Propionibacteriales</taxon>
        <taxon>Nocardioidaceae</taxon>
        <taxon>Aeromicrobium</taxon>
    </lineage>
</organism>